<organism evidence="6 7">
    <name type="scientific">Halomicrobium mukohataei</name>
    <dbReference type="NCBI Taxonomy" id="57705"/>
    <lineage>
        <taxon>Archaea</taxon>
        <taxon>Methanobacteriati</taxon>
        <taxon>Methanobacteriota</taxon>
        <taxon>Stenosarchaea group</taxon>
        <taxon>Halobacteria</taxon>
        <taxon>Halobacteriales</taxon>
        <taxon>Haloarculaceae</taxon>
        <taxon>Halomicrobium</taxon>
    </lineage>
</organism>
<feature type="region of interest" description="Disordered" evidence="4">
    <location>
        <begin position="463"/>
        <end position="482"/>
    </location>
</feature>
<dbReference type="InterPro" id="IPR010644">
    <property type="entry name" value="ChdC/CLD"/>
</dbReference>
<protein>
    <submittedName>
        <fullName evidence="6">Heme-binding protein</fullName>
    </submittedName>
</protein>
<dbReference type="Gene3D" id="3.30.70.1030">
    <property type="entry name" value="Apc35880, domain 1"/>
    <property type="match status" value="2"/>
</dbReference>
<keyword evidence="3" id="KW-0408">Iron</keyword>
<evidence type="ECO:0000259" key="5">
    <source>
        <dbReference type="PROSITE" id="PS51725"/>
    </source>
</evidence>
<dbReference type="NCBIfam" id="NF008913">
    <property type="entry name" value="PRK12276.1"/>
    <property type="match status" value="1"/>
</dbReference>
<dbReference type="OMA" id="MGMFYTV"/>
<dbReference type="PROSITE" id="PS51725">
    <property type="entry name" value="ABM"/>
    <property type="match status" value="1"/>
</dbReference>
<dbReference type="InterPro" id="IPR007138">
    <property type="entry name" value="ABM_dom"/>
</dbReference>
<feature type="compositionally biased region" description="Basic and acidic residues" evidence="4">
    <location>
        <begin position="324"/>
        <end position="339"/>
    </location>
</feature>
<evidence type="ECO:0000313" key="6">
    <source>
        <dbReference type="EMBL" id="QCD65839.1"/>
    </source>
</evidence>
<dbReference type="EMBL" id="CP039375">
    <property type="protein sequence ID" value="QCD65839.1"/>
    <property type="molecule type" value="Genomic_DNA"/>
</dbReference>
<proteinExistence type="predicted"/>
<keyword evidence="1" id="KW-0349">Heme</keyword>
<dbReference type="PANTHER" id="PTHR36843">
    <property type="entry name" value="HEME-DEPENDENT PEROXIDASE YWFI-RELATED"/>
    <property type="match status" value="1"/>
</dbReference>
<dbReference type="SUPFAM" id="SSF54909">
    <property type="entry name" value="Dimeric alpha+beta barrel"/>
    <property type="match status" value="2"/>
</dbReference>
<dbReference type="GO" id="GO:0020037">
    <property type="term" value="F:heme binding"/>
    <property type="evidence" value="ECO:0007669"/>
    <property type="project" value="InterPro"/>
</dbReference>
<dbReference type="KEGG" id="halz:E5139_09425"/>
<reference evidence="6 7" key="2">
    <citation type="submission" date="2019-04" db="EMBL/GenBank/DDBJ databases">
        <authorList>
            <person name="Yang S."/>
            <person name="Wei W."/>
        </authorList>
    </citation>
    <scope>NUCLEOTIDE SEQUENCE [LARGE SCALE GENOMIC DNA]</scope>
    <source>
        <strain evidence="7">ZP60</strain>
    </source>
</reference>
<evidence type="ECO:0000313" key="7">
    <source>
        <dbReference type="Proteomes" id="UP000297053"/>
    </source>
</evidence>
<dbReference type="InterPro" id="IPR011008">
    <property type="entry name" value="Dimeric_a/b-barrel"/>
</dbReference>
<evidence type="ECO:0000256" key="3">
    <source>
        <dbReference type="ARBA" id="ARBA00023004"/>
    </source>
</evidence>
<name>A0A4D6KG80_9EURY</name>
<feature type="domain" description="ABM" evidence="5">
    <location>
        <begin position="595"/>
        <end position="683"/>
    </location>
</feature>
<sequence>MGSFLRIEAVATVMKREPPQTEEGWYVLHDLRHVDWDAWRAAPERDRDRALTDGIDYLEYFEAVEDSSEGQSAVYTVLGDKADLMILHLRPTMADLDAAERQFEQTEFARYTEQATSYVSVTEASGYTEKAREYFDGEVDDDSGLAQYIQARLHPDIPDEEFVCFYPMSKRREPDQNWYDLPFAERAEHIKRHGDIGRQYGGKVEQMIAGSIGFDDHEWGITLWSDDMTHVKDLLTQMRFDPSTSKFADFGRFYVGRRFAPSDLPAMMNGQRVPSAGANASGATTDGRAQPTDGDHPGTRETATAGQSGDAGSHGGVHPGSSAEGDHPHDGGDVASRDGEADEASESGDGHPDGGGRPDPGDASYEETDDLAQRLATMGLSEGEDYDAGDYGLLFYSESDAEALADEVADLRESFDHYDRHVATTVRAQSGRAAVVSIWTAQEAAETAAGFLGDVSGVSDTYGGRLGEGAADEPEPTTANSSEEIQQQLADANVYAGQPNGEDVFALVLYSEADPETLSTEVTELTESFDHYDTHEGTAVYEAGEPLDAATADADQPRAAVVSLWETQSAADTASGFLTDLPGIVGRPDEGDGFGTMGMFYTVEPDHREEFVETFDEVGELLDEMDGHRETTLLANRDDVNDMFIASQWDSKEDAMAFFRSDEFAETVQWGRTVLADRPRHVFLA</sequence>
<dbReference type="GO" id="GO:0046872">
    <property type="term" value="F:metal ion binding"/>
    <property type="evidence" value="ECO:0007669"/>
    <property type="project" value="UniProtKB-KW"/>
</dbReference>
<dbReference type="GO" id="GO:0016491">
    <property type="term" value="F:oxidoreductase activity"/>
    <property type="evidence" value="ECO:0007669"/>
    <property type="project" value="InterPro"/>
</dbReference>
<dbReference type="Pfam" id="PF06778">
    <property type="entry name" value="Chlor_dismutase"/>
    <property type="match status" value="1"/>
</dbReference>
<dbReference type="AlphaFoldDB" id="A0A4D6KG80"/>
<feature type="region of interest" description="Disordered" evidence="4">
    <location>
        <begin position="266"/>
        <end position="365"/>
    </location>
</feature>
<dbReference type="Pfam" id="PF03992">
    <property type="entry name" value="ABM"/>
    <property type="match status" value="1"/>
</dbReference>
<dbReference type="NCBIfam" id="NF007124">
    <property type="entry name" value="PRK09565.1"/>
    <property type="match status" value="1"/>
</dbReference>
<evidence type="ECO:0000256" key="1">
    <source>
        <dbReference type="ARBA" id="ARBA00022617"/>
    </source>
</evidence>
<reference evidence="6 7" key="1">
    <citation type="submission" date="2019-04" db="EMBL/GenBank/DDBJ databases">
        <title>Complete genome sequence of Arthrobacter sp. ZXY-2 associated with effective atrazine degradation and salt adaptation.</title>
        <authorList>
            <person name="Zhao X."/>
        </authorList>
    </citation>
    <scope>NUCLEOTIDE SEQUENCE [LARGE SCALE GENOMIC DNA]</scope>
    <source>
        <strain evidence="7">ZP60</strain>
    </source>
</reference>
<evidence type="ECO:0000256" key="4">
    <source>
        <dbReference type="SAM" id="MobiDB-lite"/>
    </source>
</evidence>
<evidence type="ECO:0000256" key="2">
    <source>
        <dbReference type="ARBA" id="ARBA00022723"/>
    </source>
</evidence>
<keyword evidence="2" id="KW-0479">Metal-binding</keyword>
<dbReference type="PANTHER" id="PTHR36843:SF1">
    <property type="entry name" value="COPROHEME DECARBOXYLASE"/>
    <property type="match status" value="1"/>
</dbReference>
<feature type="compositionally biased region" description="Basic and acidic residues" evidence="4">
    <location>
        <begin position="348"/>
        <end position="360"/>
    </location>
</feature>
<dbReference type="Proteomes" id="UP000297053">
    <property type="component" value="Chromosome"/>
</dbReference>
<dbReference type="Gene3D" id="3.30.70.100">
    <property type="match status" value="1"/>
</dbReference>
<accession>A0A4D6KG80</accession>
<gene>
    <name evidence="6" type="ORF">E5139_09425</name>
</gene>